<dbReference type="PANTHER" id="PTHR13403:SF6">
    <property type="entry name" value="SNURPORTIN-1"/>
    <property type="match status" value="1"/>
</dbReference>
<feature type="domain" description="Snurportin-1 m3G cap-binding" evidence="12">
    <location>
        <begin position="350"/>
        <end position="475"/>
    </location>
</feature>
<keyword evidence="8" id="KW-0694">RNA-binding</keyword>
<keyword evidence="14" id="KW-1185">Reference proteome</keyword>
<evidence type="ECO:0000256" key="3">
    <source>
        <dbReference type="ARBA" id="ARBA00004496"/>
    </source>
</evidence>
<evidence type="ECO:0000256" key="6">
    <source>
        <dbReference type="ARBA" id="ARBA00022448"/>
    </source>
</evidence>
<dbReference type="EMBL" id="JAAAHW010000074">
    <property type="protein sequence ID" value="KAG0006686.1"/>
    <property type="molecule type" value="Genomic_DNA"/>
</dbReference>
<dbReference type="InterPro" id="IPR047857">
    <property type="entry name" value="Snurportin1_C"/>
</dbReference>
<feature type="compositionally biased region" description="Polar residues" evidence="10">
    <location>
        <begin position="154"/>
        <end position="166"/>
    </location>
</feature>
<dbReference type="GO" id="GO:0003723">
    <property type="term" value="F:RNA binding"/>
    <property type="evidence" value="ECO:0007669"/>
    <property type="project" value="UniProtKB-KW"/>
</dbReference>
<dbReference type="AlphaFoldDB" id="A0A9P6ML27"/>
<name>A0A9P6ML27_9FUNG</name>
<keyword evidence="6" id="KW-0813">Transport</keyword>
<feature type="compositionally biased region" description="Polar residues" evidence="10">
    <location>
        <begin position="30"/>
        <end position="43"/>
    </location>
</feature>
<evidence type="ECO:0000256" key="10">
    <source>
        <dbReference type="SAM" id="MobiDB-lite"/>
    </source>
</evidence>
<dbReference type="GO" id="GO:0005737">
    <property type="term" value="C:cytoplasm"/>
    <property type="evidence" value="ECO:0007669"/>
    <property type="project" value="UniProtKB-SubCell"/>
</dbReference>
<evidence type="ECO:0000256" key="4">
    <source>
        <dbReference type="ARBA" id="ARBA00007540"/>
    </source>
</evidence>
<dbReference type="Pfam" id="PF11538">
    <property type="entry name" value="Snurportin1"/>
    <property type="match status" value="1"/>
</dbReference>
<evidence type="ECO:0000256" key="2">
    <source>
        <dbReference type="ARBA" id="ARBA00004123"/>
    </source>
</evidence>
<feature type="region of interest" description="Disordered" evidence="10">
    <location>
        <begin position="143"/>
        <end position="167"/>
    </location>
</feature>
<comment type="subcellular location">
    <subcellularLocation>
        <location evidence="3">Cytoplasm</location>
    </subcellularLocation>
    <subcellularLocation>
        <location evidence="2">Nucleus</location>
    </subcellularLocation>
</comment>
<organism evidence="13 14">
    <name type="scientific">Modicella reniformis</name>
    <dbReference type="NCBI Taxonomy" id="1440133"/>
    <lineage>
        <taxon>Eukaryota</taxon>
        <taxon>Fungi</taxon>
        <taxon>Fungi incertae sedis</taxon>
        <taxon>Mucoromycota</taxon>
        <taxon>Mortierellomycotina</taxon>
        <taxon>Mortierellomycetes</taxon>
        <taxon>Mortierellales</taxon>
        <taxon>Mortierellaceae</taxon>
        <taxon>Modicella</taxon>
    </lineage>
</organism>
<feature type="region of interest" description="Disordered" evidence="10">
    <location>
        <begin position="26"/>
        <end position="76"/>
    </location>
</feature>
<evidence type="ECO:0000259" key="11">
    <source>
        <dbReference type="Pfam" id="PF11538"/>
    </source>
</evidence>
<evidence type="ECO:0000256" key="7">
    <source>
        <dbReference type="ARBA" id="ARBA00022490"/>
    </source>
</evidence>
<evidence type="ECO:0000256" key="8">
    <source>
        <dbReference type="ARBA" id="ARBA00022884"/>
    </source>
</evidence>
<dbReference type="Pfam" id="PF21974">
    <property type="entry name" value="SPN1_m3Gcap_bd"/>
    <property type="match status" value="1"/>
</dbReference>
<dbReference type="CDD" id="cd09232">
    <property type="entry name" value="Snurportin-1_C"/>
    <property type="match status" value="1"/>
</dbReference>
<feature type="compositionally biased region" description="Basic and acidic residues" evidence="10">
    <location>
        <begin position="278"/>
        <end position="288"/>
    </location>
</feature>
<feature type="compositionally biased region" description="Acidic residues" evidence="10">
    <location>
        <begin position="209"/>
        <end position="249"/>
    </location>
</feature>
<feature type="compositionally biased region" description="Low complexity" evidence="10">
    <location>
        <begin position="44"/>
        <end position="67"/>
    </location>
</feature>
<keyword evidence="9" id="KW-0539">Nucleus</keyword>
<feature type="compositionally biased region" description="Basic residues" evidence="10">
    <location>
        <begin position="260"/>
        <end position="270"/>
    </location>
</feature>
<feature type="region of interest" description="Disordered" evidence="10">
    <location>
        <begin position="196"/>
        <end position="350"/>
    </location>
</feature>
<comment type="similarity">
    <text evidence="4">Belongs to the snurportin family.</text>
</comment>
<dbReference type="GO" id="GO:0061015">
    <property type="term" value="P:snRNA import into nucleus"/>
    <property type="evidence" value="ECO:0007669"/>
    <property type="project" value="InterPro"/>
</dbReference>
<comment type="caution">
    <text evidence="13">The sequence shown here is derived from an EMBL/GenBank/DDBJ whole genome shotgun (WGS) entry which is preliminary data.</text>
</comment>
<dbReference type="InterPro" id="IPR024721">
    <property type="entry name" value="Snurportin-1_N"/>
</dbReference>
<dbReference type="Gene3D" id="3.30.470.30">
    <property type="entry name" value="DNA ligase/mRNA capping enzyme"/>
    <property type="match status" value="1"/>
</dbReference>
<protein>
    <recommendedName>
        <fullName evidence="5">Snurportin-1</fullName>
    </recommendedName>
</protein>
<dbReference type="InterPro" id="IPR017336">
    <property type="entry name" value="Snurportin-1"/>
</dbReference>
<evidence type="ECO:0000313" key="13">
    <source>
        <dbReference type="EMBL" id="KAG0006686.1"/>
    </source>
</evidence>
<comment type="function">
    <text evidence="1">Functions as an U snRNP-specific nuclear import adapter. Involved in the trimethylguanosine (m3G)-cap-dependent nuclear import of U snRNPs. Binds specifically to the terminal m3G-cap U snRNAs.</text>
</comment>
<evidence type="ECO:0000256" key="1">
    <source>
        <dbReference type="ARBA" id="ARBA00003975"/>
    </source>
</evidence>
<reference evidence="13" key="1">
    <citation type="journal article" date="2020" name="Fungal Divers.">
        <title>Resolving the Mortierellaceae phylogeny through synthesis of multi-gene phylogenetics and phylogenomics.</title>
        <authorList>
            <person name="Vandepol N."/>
            <person name="Liber J."/>
            <person name="Desiro A."/>
            <person name="Na H."/>
            <person name="Kennedy M."/>
            <person name="Barry K."/>
            <person name="Grigoriev I.V."/>
            <person name="Miller A.N."/>
            <person name="O'Donnell K."/>
            <person name="Stajich J.E."/>
            <person name="Bonito G."/>
        </authorList>
    </citation>
    <scope>NUCLEOTIDE SEQUENCE</scope>
    <source>
        <strain evidence="13">MES-2147</strain>
    </source>
</reference>
<evidence type="ECO:0000313" key="14">
    <source>
        <dbReference type="Proteomes" id="UP000749646"/>
    </source>
</evidence>
<evidence type="ECO:0000256" key="5">
    <source>
        <dbReference type="ARBA" id="ARBA00016034"/>
    </source>
</evidence>
<dbReference type="OrthoDB" id="10003593at2759"/>
<dbReference type="Proteomes" id="UP000749646">
    <property type="component" value="Unassembled WGS sequence"/>
</dbReference>
<gene>
    <name evidence="13" type="ORF">BGZ65_005164</name>
</gene>
<feature type="domain" description="Snurportin-1 N-terminal" evidence="11">
    <location>
        <begin position="162"/>
        <end position="192"/>
    </location>
</feature>
<dbReference type="GO" id="GO:0005634">
    <property type="term" value="C:nucleus"/>
    <property type="evidence" value="ECO:0007669"/>
    <property type="project" value="UniProtKB-SubCell"/>
</dbReference>
<evidence type="ECO:0000256" key="9">
    <source>
        <dbReference type="ARBA" id="ARBA00023242"/>
    </source>
</evidence>
<keyword evidence="7" id="KW-0963">Cytoplasm</keyword>
<accession>A0A9P6ML27</accession>
<proteinExistence type="inferred from homology"/>
<sequence length="786" mass="86097">MSNGRSTSNGSVGGNNTNRIKTITTTTTTSSHQDSQELFSPVNSITTTTTTSSTSSISSATLSAATSPQQQPSLYLRDVSPPRVATSSSGLASTLTGQATTLITPATTITSSAAVASITHVSQRTVEALGDWFLESASVRSLPAVQEQRRRQNYKSSAFINKTMKQSQEERRKIALAEQAKKRYQFTNHARKLALFGSGQPSEDSSYSEADDSQNEDEDDEDDEIDEDEEDEEEAQEQEEDNNNDDDGDERAQDNNNGTMKKKRKKRSNRHVSTSADSGKESEGRSTVETKATAAHKRRLSSGSESELTAGRKIDKAGDVLSPKKPRLQKTPPKGPRRKKKKDRNPFRDQLMIPEAMVDIPSDLNTNYYLVPLPIGHRCFITSADGKTTARLPSGQLLVSAFESCLPAGSSQYRGNRRTDYCILDCVYSPVTRTFWTLDIMCWRGHPVYECETEFRFWWLRGKLAEIESLQSKWTSTQTREWEQEVNKKKQKKTRQLKRRQEKAAVAAAAAAMDVVPEQVPDIAVQEDGDDGDDEAGHGGMDIEAHITRTGDDCSAGSSSFSSRKFWPIVFTPLPYFNASTNLIRLLAESMYQPIPSPSLTASINKDMVSGPLDSVSTTEVAAPVFPSTISVTPPSKWAPATSFSSKLPLASRVATSESVMNGTKDHHQNGNGSKYDAGSISLSTLGTMALSGEIATAASLFPAHDNTQKLRQEQTLVHERAAGLVFFNKKTMYVLGMTPLCGWVTMEQIGDVFFGEEGGIGPVPGTSAVEGREVEMEDALERIRI</sequence>
<dbReference type="SUPFAM" id="SSF56091">
    <property type="entry name" value="DNA ligase/mRNA capping enzyme, catalytic domain"/>
    <property type="match status" value="1"/>
</dbReference>
<evidence type="ECO:0000259" key="12">
    <source>
        <dbReference type="Pfam" id="PF21974"/>
    </source>
</evidence>
<dbReference type="PANTHER" id="PTHR13403">
    <property type="entry name" value="SNURPORTIN1 RNUT1 PROTEIN RNA, U TRANSPORTER 1"/>
    <property type="match status" value="1"/>
</dbReference>